<organism evidence="1 2">
    <name type="scientific">Hyphopichia burtonii NRRL Y-1933</name>
    <dbReference type="NCBI Taxonomy" id="984485"/>
    <lineage>
        <taxon>Eukaryota</taxon>
        <taxon>Fungi</taxon>
        <taxon>Dikarya</taxon>
        <taxon>Ascomycota</taxon>
        <taxon>Saccharomycotina</taxon>
        <taxon>Pichiomycetes</taxon>
        <taxon>Debaryomycetaceae</taxon>
        <taxon>Hyphopichia</taxon>
    </lineage>
</organism>
<gene>
    <name evidence="1" type="ORF">HYPBUDRAFT_181813</name>
</gene>
<dbReference type="RefSeq" id="XP_020079494.1">
    <property type="nucleotide sequence ID" value="XM_020222900.1"/>
</dbReference>
<keyword evidence="2" id="KW-1185">Reference proteome</keyword>
<name>A0A1E4RT19_9ASCO</name>
<sequence>MSLPIKDCIPNYYESYLQEIDDNQTSYLEVYGYTVIENGIRIARAIRQQDRPAVFAILYNDNNDDQPLIKYKKKYYPLVHTFEHTQHHLHESVPPYDLSTDYTQMMNSQVCKRLEGEAFRLLGARIDRSYYKKDPYNYDTYRYRW</sequence>
<dbReference type="GeneID" id="30997449"/>
<dbReference type="EMBL" id="KV454538">
    <property type="protein sequence ID" value="ODV70427.1"/>
    <property type="molecule type" value="Genomic_DNA"/>
</dbReference>
<protein>
    <submittedName>
        <fullName evidence="1">Uncharacterized protein</fullName>
    </submittedName>
</protein>
<proteinExistence type="predicted"/>
<dbReference type="AlphaFoldDB" id="A0A1E4RT19"/>
<accession>A0A1E4RT19</accession>
<dbReference type="Proteomes" id="UP000095085">
    <property type="component" value="Unassembled WGS sequence"/>
</dbReference>
<reference evidence="2" key="1">
    <citation type="submission" date="2016-05" db="EMBL/GenBank/DDBJ databases">
        <title>Comparative genomics of biotechnologically important yeasts.</title>
        <authorList>
            <consortium name="DOE Joint Genome Institute"/>
            <person name="Riley R."/>
            <person name="Haridas S."/>
            <person name="Wolfe K.H."/>
            <person name="Lopes M.R."/>
            <person name="Hittinger C.T."/>
            <person name="Goker M."/>
            <person name="Salamov A."/>
            <person name="Wisecaver J."/>
            <person name="Long T.M."/>
            <person name="Aerts A.L."/>
            <person name="Barry K."/>
            <person name="Choi C."/>
            <person name="Clum A."/>
            <person name="Coughlan A.Y."/>
            <person name="Deshpande S."/>
            <person name="Douglass A.P."/>
            <person name="Hanson S.J."/>
            <person name="Klenk H.-P."/>
            <person name="Labutti K."/>
            <person name="Lapidus A."/>
            <person name="Lindquist E."/>
            <person name="Lipzen A."/>
            <person name="Meier-Kolthoff J.P."/>
            <person name="Ohm R.A."/>
            <person name="Otillar R.P."/>
            <person name="Pangilinan J."/>
            <person name="Peng Y."/>
            <person name="Rokas A."/>
            <person name="Rosa C.A."/>
            <person name="Scheuner C."/>
            <person name="Sibirny A.A."/>
            <person name="Slot J.C."/>
            <person name="Stielow J.B."/>
            <person name="Sun H."/>
            <person name="Kurtzman C.P."/>
            <person name="Blackwell M."/>
            <person name="Grigoriev I.V."/>
            <person name="Jeffries T.W."/>
        </authorList>
    </citation>
    <scope>NUCLEOTIDE SEQUENCE [LARGE SCALE GENOMIC DNA]</scope>
    <source>
        <strain evidence="2">NRRL Y-1933</strain>
    </source>
</reference>
<evidence type="ECO:0000313" key="1">
    <source>
        <dbReference type="EMBL" id="ODV70427.1"/>
    </source>
</evidence>
<evidence type="ECO:0000313" key="2">
    <source>
        <dbReference type="Proteomes" id="UP000095085"/>
    </source>
</evidence>